<sequence length="63" mass="7013">MLIHAVTSFTKTVSLYFTSFGGEKKVVLQMSEGRGTKRLVHVQFCPRKKASTLVGACKKRLLV</sequence>
<organism evidence="1 2">
    <name type="scientific">Shouchella clausii</name>
    <name type="common">Alkalihalobacillus clausii</name>
    <dbReference type="NCBI Taxonomy" id="79880"/>
    <lineage>
        <taxon>Bacteria</taxon>
        <taxon>Bacillati</taxon>
        <taxon>Bacillota</taxon>
        <taxon>Bacilli</taxon>
        <taxon>Bacillales</taxon>
        <taxon>Bacillaceae</taxon>
        <taxon>Shouchella</taxon>
    </lineage>
</organism>
<comment type="caution">
    <text evidence="1">The sequence shown here is derived from an EMBL/GenBank/DDBJ whole genome shotgun (WGS) entry which is preliminary data.</text>
</comment>
<name>A0A268P1E0_SHOCL</name>
<gene>
    <name evidence="1" type="ORF">CHH72_07720</name>
</gene>
<protein>
    <submittedName>
        <fullName evidence="1">Uncharacterized protein</fullName>
    </submittedName>
</protein>
<evidence type="ECO:0000313" key="2">
    <source>
        <dbReference type="Proteomes" id="UP000216207"/>
    </source>
</evidence>
<reference evidence="1 2" key="1">
    <citation type="submission" date="2017-07" db="EMBL/GenBank/DDBJ databases">
        <title>Isolation and whole genome analysis of endospore-forming bacteria from heroin.</title>
        <authorList>
            <person name="Kalinowski J."/>
            <person name="Ahrens B."/>
            <person name="Al-Dilaimi A."/>
            <person name="Winkler A."/>
            <person name="Wibberg D."/>
            <person name="Schleenbecker U."/>
            <person name="Ruckert C."/>
            <person name="Wolfel R."/>
            <person name="Grass G."/>
        </authorList>
    </citation>
    <scope>NUCLEOTIDE SEQUENCE [LARGE SCALE GENOMIC DNA]</scope>
    <source>
        <strain evidence="1 2">7539</strain>
    </source>
</reference>
<proteinExistence type="predicted"/>
<dbReference type="Proteomes" id="UP000216207">
    <property type="component" value="Unassembled WGS sequence"/>
</dbReference>
<accession>A0A268P1E0</accession>
<dbReference type="EMBL" id="NPCC01000008">
    <property type="protein sequence ID" value="PAE89518.1"/>
    <property type="molecule type" value="Genomic_DNA"/>
</dbReference>
<evidence type="ECO:0000313" key="1">
    <source>
        <dbReference type="EMBL" id="PAE89518.1"/>
    </source>
</evidence>
<dbReference type="AlphaFoldDB" id="A0A268P1E0"/>